<dbReference type="EMBL" id="UINC01184780">
    <property type="protein sequence ID" value="SVD96150.1"/>
    <property type="molecule type" value="Genomic_DNA"/>
</dbReference>
<evidence type="ECO:0000259" key="1">
    <source>
        <dbReference type="PROSITE" id="PS51464"/>
    </source>
</evidence>
<evidence type="ECO:0000313" key="2">
    <source>
        <dbReference type="EMBL" id="SVD96150.1"/>
    </source>
</evidence>
<dbReference type="GO" id="GO:0097367">
    <property type="term" value="F:carbohydrate derivative binding"/>
    <property type="evidence" value="ECO:0007669"/>
    <property type="project" value="InterPro"/>
</dbReference>
<protein>
    <recommendedName>
        <fullName evidence="1">SIS domain-containing protein</fullName>
    </recommendedName>
</protein>
<dbReference type="AlphaFoldDB" id="A0A382ZLH6"/>
<dbReference type="InterPro" id="IPR001347">
    <property type="entry name" value="SIS_dom"/>
</dbReference>
<dbReference type="PROSITE" id="PS51464">
    <property type="entry name" value="SIS"/>
    <property type="match status" value="1"/>
</dbReference>
<dbReference type="PANTHER" id="PTHR30390">
    <property type="entry name" value="SEDOHEPTULOSE 7-PHOSPHATE ISOMERASE / DNAA INITIATOR-ASSOCIATING FACTOR FOR REPLICATION INITIATION"/>
    <property type="match status" value="1"/>
</dbReference>
<proteinExistence type="predicted"/>
<dbReference type="PANTHER" id="PTHR30390:SF6">
    <property type="entry name" value="DNAA INITIATOR-ASSOCIATING PROTEIN DIAA"/>
    <property type="match status" value="1"/>
</dbReference>
<sequence>MEYANRYFEEVQSIAKSIDLTTIEKMIQIIGSVKELKGRLFFIGVGGSAANCTHAVNDFRKIGGIECYTPNDNVAELTARTNDEGWDTVYEPWLICSQLCEKDALFVFSVGGGSKENNVSVNLIHALELAEKLGARI</sequence>
<name>A0A382ZLH6_9ZZZZ</name>
<accession>A0A382ZLH6</accession>
<feature type="non-terminal residue" evidence="2">
    <location>
        <position position="137"/>
    </location>
</feature>
<dbReference type="GO" id="GO:1901135">
    <property type="term" value="P:carbohydrate derivative metabolic process"/>
    <property type="evidence" value="ECO:0007669"/>
    <property type="project" value="InterPro"/>
</dbReference>
<gene>
    <name evidence="2" type="ORF">METZ01_LOCUS449004</name>
</gene>
<feature type="domain" description="SIS" evidence="1">
    <location>
        <begin position="29"/>
        <end position="137"/>
    </location>
</feature>
<organism evidence="2">
    <name type="scientific">marine metagenome</name>
    <dbReference type="NCBI Taxonomy" id="408172"/>
    <lineage>
        <taxon>unclassified sequences</taxon>
        <taxon>metagenomes</taxon>
        <taxon>ecological metagenomes</taxon>
    </lineage>
</organism>
<dbReference type="Gene3D" id="3.40.50.10490">
    <property type="entry name" value="Glucose-6-phosphate isomerase like protein, domain 1"/>
    <property type="match status" value="1"/>
</dbReference>
<reference evidence="2" key="1">
    <citation type="submission" date="2018-05" db="EMBL/GenBank/DDBJ databases">
        <authorList>
            <person name="Lanie J.A."/>
            <person name="Ng W.-L."/>
            <person name="Kazmierczak K.M."/>
            <person name="Andrzejewski T.M."/>
            <person name="Davidsen T.M."/>
            <person name="Wayne K.J."/>
            <person name="Tettelin H."/>
            <person name="Glass J.I."/>
            <person name="Rusch D."/>
            <person name="Podicherti R."/>
            <person name="Tsui H.-C.T."/>
            <person name="Winkler M.E."/>
        </authorList>
    </citation>
    <scope>NUCLEOTIDE SEQUENCE</scope>
</reference>
<dbReference type="InterPro" id="IPR050099">
    <property type="entry name" value="SIS_GmhA/DiaA_subfam"/>
</dbReference>
<dbReference type="InterPro" id="IPR046348">
    <property type="entry name" value="SIS_dom_sf"/>
</dbReference>
<dbReference type="SUPFAM" id="SSF53697">
    <property type="entry name" value="SIS domain"/>
    <property type="match status" value="1"/>
</dbReference>